<gene>
    <name evidence="16" type="ORF">BWR18_19700</name>
</gene>
<feature type="domain" description="TonB-dependent receptor plug" evidence="15">
    <location>
        <begin position="75"/>
        <end position="183"/>
    </location>
</feature>
<keyword evidence="16" id="KW-0614">Plasmid</keyword>
<keyword evidence="8 12" id="KW-0798">TonB box</keyword>
<evidence type="ECO:0000256" key="9">
    <source>
        <dbReference type="ARBA" id="ARBA00023136"/>
    </source>
</evidence>
<evidence type="ECO:0000256" key="7">
    <source>
        <dbReference type="ARBA" id="ARBA00023065"/>
    </source>
</evidence>
<keyword evidence="4" id="KW-0410">Iron transport</keyword>
<feature type="region of interest" description="Disordered" evidence="13">
    <location>
        <begin position="1"/>
        <end position="20"/>
    </location>
</feature>
<keyword evidence="9 11" id="KW-0472">Membrane</keyword>
<dbReference type="InterPro" id="IPR036942">
    <property type="entry name" value="Beta-barrel_TonB_sf"/>
</dbReference>
<feature type="domain" description="TonB-dependent receptor-like beta-barrel" evidence="14">
    <location>
        <begin position="312"/>
        <end position="702"/>
    </location>
</feature>
<keyword evidence="7" id="KW-0406">Ion transport</keyword>
<evidence type="ECO:0000256" key="4">
    <source>
        <dbReference type="ARBA" id="ARBA00022496"/>
    </source>
</evidence>
<evidence type="ECO:0000256" key="5">
    <source>
        <dbReference type="ARBA" id="ARBA00022692"/>
    </source>
</evidence>
<keyword evidence="6" id="KW-0408">Iron</keyword>
<evidence type="ECO:0000313" key="16">
    <source>
        <dbReference type="EMBL" id="APX14091.1"/>
    </source>
</evidence>
<evidence type="ECO:0000256" key="12">
    <source>
        <dbReference type="RuleBase" id="RU003357"/>
    </source>
</evidence>
<name>A0A1P8N186_9RHOB</name>
<keyword evidence="3 11" id="KW-1134">Transmembrane beta strand</keyword>
<comment type="subcellular location">
    <subcellularLocation>
        <location evidence="1 11">Cell outer membrane</location>
        <topology evidence="1 11">Multi-pass membrane protein</topology>
    </subcellularLocation>
</comment>
<dbReference type="InterPro" id="IPR039426">
    <property type="entry name" value="TonB-dep_rcpt-like"/>
</dbReference>
<dbReference type="InterPro" id="IPR000531">
    <property type="entry name" value="Beta-barrel_TonB"/>
</dbReference>
<dbReference type="PANTHER" id="PTHR32552">
    <property type="entry name" value="FERRICHROME IRON RECEPTOR-RELATED"/>
    <property type="match status" value="1"/>
</dbReference>
<dbReference type="Gene3D" id="2.40.170.20">
    <property type="entry name" value="TonB-dependent receptor, beta-barrel domain"/>
    <property type="match status" value="1"/>
</dbReference>
<comment type="similarity">
    <text evidence="11 12">Belongs to the TonB-dependent receptor family.</text>
</comment>
<evidence type="ECO:0000256" key="8">
    <source>
        <dbReference type="ARBA" id="ARBA00023077"/>
    </source>
</evidence>
<organism evidence="16 17">
    <name type="scientific">Tateyamaria omphalii</name>
    <dbReference type="NCBI Taxonomy" id="299262"/>
    <lineage>
        <taxon>Bacteria</taxon>
        <taxon>Pseudomonadati</taxon>
        <taxon>Pseudomonadota</taxon>
        <taxon>Alphaproteobacteria</taxon>
        <taxon>Rhodobacterales</taxon>
        <taxon>Roseobacteraceae</taxon>
        <taxon>Tateyamaria</taxon>
    </lineage>
</organism>
<dbReference type="KEGG" id="tom:BWR18_19700"/>
<accession>A0A1P8N186</accession>
<dbReference type="Pfam" id="PF00593">
    <property type="entry name" value="TonB_dep_Rec_b-barrel"/>
    <property type="match status" value="1"/>
</dbReference>
<dbReference type="Pfam" id="PF07715">
    <property type="entry name" value="Plug"/>
    <property type="match status" value="1"/>
</dbReference>
<keyword evidence="10 11" id="KW-0998">Cell outer membrane</keyword>
<evidence type="ECO:0000256" key="1">
    <source>
        <dbReference type="ARBA" id="ARBA00004571"/>
    </source>
</evidence>
<keyword evidence="2 11" id="KW-0813">Transport</keyword>
<dbReference type="SUPFAM" id="SSF56935">
    <property type="entry name" value="Porins"/>
    <property type="match status" value="1"/>
</dbReference>
<protein>
    <recommendedName>
        <fullName evidence="18">TonB-dependent receptor</fullName>
    </recommendedName>
</protein>
<evidence type="ECO:0000313" key="17">
    <source>
        <dbReference type="Proteomes" id="UP000186336"/>
    </source>
</evidence>
<evidence type="ECO:0000256" key="6">
    <source>
        <dbReference type="ARBA" id="ARBA00023004"/>
    </source>
</evidence>
<evidence type="ECO:0000256" key="10">
    <source>
        <dbReference type="ARBA" id="ARBA00023237"/>
    </source>
</evidence>
<dbReference type="PROSITE" id="PS52016">
    <property type="entry name" value="TONB_DEPENDENT_REC_3"/>
    <property type="match status" value="1"/>
</dbReference>
<evidence type="ECO:0000256" key="13">
    <source>
        <dbReference type="SAM" id="MobiDB-lite"/>
    </source>
</evidence>
<dbReference type="InterPro" id="IPR012910">
    <property type="entry name" value="Plug_dom"/>
</dbReference>
<evidence type="ECO:0000256" key="3">
    <source>
        <dbReference type="ARBA" id="ARBA00022452"/>
    </source>
</evidence>
<evidence type="ECO:0000259" key="15">
    <source>
        <dbReference type="Pfam" id="PF07715"/>
    </source>
</evidence>
<dbReference type="PANTHER" id="PTHR32552:SF81">
    <property type="entry name" value="TONB-DEPENDENT OUTER MEMBRANE RECEPTOR"/>
    <property type="match status" value="1"/>
</dbReference>
<evidence type="ECO:0000256" key="2">
    <source>
        <dbReference type="ARBA" id="ARBA00022448"/>
    </source>
</evidence>
<dbReference type="EMBL" id="CP019314">
    <property type="protein sequence ID" value="APX14091.1"/>
    <property type="molecule type" value="Genomic_DNA"/>
</dbReference>
<evidence type="ECO:0000259" key="14">
    <source>
        <dbReference type="Pfam" id="PF00593"/>
    </source>
</evidence>
<sequence>MDAGPQPSSDDPGPRQTLTHNTRFPELDMRALSPLLVGGVSTFALNATLAAAQEEGAPVDLGTLILRGELQSRTVQDSPTSAAIETGEDLERRGDADLQDMITRTPGVTSTFGEQGFAIRGIDQRGVGGGGAGLVVSTQVDGVALPTTQSTFFGPYSAWDIEQVEVLRGPQSTQQGRNALAGAIVVRSNDPTFEPEFKLRGEVGSRGYYRAAIAANTPLSDTVALRFSAETVNIDGSIFNATLGENADAQTLDTYRLKFLWEPTSAFRAVLSFSRTENFGGEDTINRSVSPEGRVVTFDIPTEEGSRHDIIGLRTEWDINAALRLETETSYYTQDYRRSEDYDGTPVFLGTFDRIGDTEVFEQDVRLSFDSGAYSGVVGLFYTDIKNAIPADLFTDAGFALGRSPDAANGIFVNRFSEFATDVENIAIFGEVDIRADRWLDGLSFTVGARYDYEEFSFDAETVYDTPIPLPPEFQDQAAQGDTNFSAFLPKFGINYEFTDTQRVSFTIQRGYRSGGTSINASNVISEFEPEFTTNYELAYRGSFNADRVFVAANVFFTDWTDQQVNQFSGVLPTGQPDTIVVNAGKSEVIGGELSVEAELSDRFSVFGQVAYSDTEFVEFNNAGENLAGNDFPGAAELTAAFGARYDWDNGISWGIDASFTEGSFFDVENSAAQRSDDRWVVSSQLTYQMEELELGLYVRNLFDEDYATSRFVDENGTTFERVGEPRTIGFYVQRSF</sequence>
<proteinExistence type="inferred from homology"/>
<keyword evidence="17" id="KW-1185">Reference proteome</keyword>
<dbReference type="AlphaFoldDB" id="A0A1P8N186"/>
<dbReference type="Proteomes" id="UP000186336">
    <property type="component" value="Plasmid pDOK1-4-2"/>
</dbReference>
<geneLocation type="plasmid" evidence="16 17">
    <name>pDOK1-4-2</name>
</geneLocation>
<dbReference type="GO" id="GO:0006826">
    <property type="term" value="P:iron ion transport"/>
    <property type="evidence" value="ECO:0007669"/>
    <property type="project" value="UniProtKB-KW"/>
</dbReference>
<dbReference type="GO" id="GO:0009279">
    <property type="term" value="C:cell outer membrane"/>
    <property type="evidence" value="ECO:0007669"/>
    <property type="project" value="UniProtKB-SubCell"/>
</dbReference>
<evidence type="ECO:0000256" key="11">
    <source>
        <dbReference type="PROSITE-ProRule" id="PRU01360"/>
    </source>
</evidence>
<evidence type="ECO:0008006" key="18">
    <source>
        <dbReference type="Google" id="ProtNLM"/>
    </source>
</evidence>
<keyword evidence="5 11" id="KW-0812">Transmembrane</keyword>
<reference evidence="16 17" key="1">
    <citation type="submission" date="2017-01" db="EMBL/GenBank/DDBJ databases">
        <title>Complete genome of Tateyamaria omphalii DOK1-4 isolated from seawater in Dokdo.</title>
        <authorList>
            <person name="Kim J.H."/>
            <person name="Chi W.-J."/>
        </authorList>
    </citation>
    <scope>NUCLEOTIDE SEQUENCE [LARGE SCALE GENOMIC DNA]</scope>
    <source>
        <strain evidence="16 17">DOK1-4</strain>
        <plasmid evidence="16 17">pDOK1-4-2</plasmid>
    </source>
</reference>